<sequence>MMGSGIGSYFGTLTMLIITVMSIERWLHMSRRSLVTMRRTYIAIAVLLLLPIPFAVCRVLNNPFNIAVNVASSISLIFCLVITPVAYFKVFQIIRAHQQQIHLSELSQNAAQPAMHMAKYKKSVFTILYILAIFLICYLPIAISFGLIPVLNYEKESLPLLNFSFLLVFMSSSLNPALYLWRMKDIRNEPELYDLTGNRKDAINFSLLYLNARSLLKNFVKFTQLLDSSQHEFSAIGISETWLIDINEDYVNIIGYRFISSNRVGRLGGGAGLYLRDTFNFNIMSDLCSSNSALFDSVFVEIENPHGKKLYYRYSLSSSSLLICMNSWNLFSNYLIGTPTNLLLATMAFTDFGTGIITQPLYVVFNFDIEEDDFKLIDMTTWPRMYSILKQMVDGLGNYFVILTVLTITTMSIERWLHISYRSLVTVRRAYIAVGVLLPLPIPLAVCRALTSAFFLLFLSCYNLSGLL</sequence>
<feature type="transmembrane region" description="Helical" evidence="7">
    <location>
        <begin position="40"/>
        <end position="61"/>
    </location>
</feature>
<evidence type="ECO:0000256" key="4">
    <source>
        <dbReference type="ARBA" id="ARBA00022989"/>
    </source>
</evidence>
<evidence type="ECO:0000256" key="3">
    <source>
        <dbReference type="ARBA" id="ARBA00022692"/>
    </source>
</evidence>
<dbReference type="SUPFAM" id="SSF81321">
    <property type="entry name" value="Family A G protein-coupled receptor-like"/>
    <property type="match status" value="2"/>
</dbReference>
<keyword evidence="6" id="KW-0675">Receptor</keyword>
<evidence type="ECO:0000256" key="7">
    <source>
        <dbReference type="SAM" id="Phobius"/>
    </source>
</evidence>
<evidence type="ECO:0000256" key="6">
    <source>
        <dbReference type="RuleBase" id="RU000688"/>
    </source>
</evidence>
<organism evidence="9 10">
    <name type="scientific">Porites lobata</name>
    <dbReference type="NCBI Taxonomy" id="104759"/>
    <lineage>
        <taxon>Eukaryota</taxon>
        <taxon>Metazoa</taxon>
        <taxon>Cnidaria</taxon>
        <taxon>Anthozoa</taxon>
        <taxon>Hexacorallia</taxon>
        <taxon>Scleractinia</taxon>
        <taxon>Fungiina</taxon>
        <taxon>Poritidae</taxon>
        <taxon>Porites</taxon>
    </lineage>
</organism>
<feature type="transmembrane region" description="Helical" evidence="7">
    <location>
        <begin position="6"/>
        <end position="28"/>
    </location>
</feature>
<evidence type="ECO:0000313" key="9">
    <source>
        <dbReference type="EMBL" id="CAH3168365.1"/>
    </source>
</evidence>
<dbReference type="Gene3D" id="1.20.1070.10">
    <property type="entry name" value="Rhodopsin 7-helix transmembrane proteins"/>
    <property type="match status" value="2"/>
</dbReference>
<comment type="caution">
    <text evidence="9">The sequence shown here is derived from an EMBL/GenBank/DDBJ whole genome shotgun (WGS) entry which is preliminary data.</text>
</comment>
<feature type="transmembrane region" description="Helical" evidence="7">
    <location>
        <begin position="67"/>
        <end position="88"/>
    </location>
</feature>
<feature type="transmembrane region" description="Helical" evidence="7">
    <location>
        <begin position="430"/>
        <end position="459"/>
    </location>
</feature>
<feature type="domain" description="G-protein coupled receptors family 1 profile" evidence="8">
    <location>
        <begin position="57"/>
        <end position="179"/>
    </location>
</feature>
<evidence type="ECO:0000256" key="5">
    <source>
        <dbReference type="ARBA" id="ARBA00023136"/>
    </source>
</evidence>
<comment type="subcellular location">
    <subcellularLocation>
        <location evidence="1">Cell membrane</location>
        <topology evidence="1">Multi-pass membrane protein</topology>
    </subcellularLocation>
</comment>
<dbReference type="CDD" id="cd00637">
    <property type="entry name" value="7tm_classA_rhodopsin-like"/>
    <property type="match status" value="2"/>
</dbReference>
<accession>A0ABN8QUR3</accession>
<dbReference type="PROSITE" id="PS50262">
    <property type="entry name" value="G_PROTEIN_RECEP_F1_2"/>
    <property type="match status" value="1"/>
</dbReference>
<gene>
    <name evidence="9" type="ORF">PLOB_00009171</name>
</gene>
<feature type="transmembrane region" description="Helical" evidence="7">
    <location>
        <begin position="399"/>
        <end position="418"/>
    </location>
</feature>
<dbReference type="PANTHER" id="PTHR22750">
    <property type="entry name" value="G-PROTEIN COUPLED RECEPTOR"/>
    <property type="match status" value="1"/>
</dbReference>
<keyword evidence="4 7" id="KW-1133">Transmembrane helix</keyword>
<name>A0ABN8QUR3_9CNID</name>
<evidence type="ECO:0000256" key="1">
    <source>
        <dbReference type="ARBA" id="ARBA00004651"/>
    </source>
</evidence>
<dbReference type="InterPro" id="IPR017452">
    <property type="entry name" value="GPCR_Rhodpsn_7TM"/>
</dbReference>
<keyword evidence="6" id="KW-0807">Transducer</keyword>
<keyword evidence="3 6" id="KW-0812">Transmembrane</keyword>
<keyword evidence="10" id="KW-1185">Reference proteome</keyword>
<dbReference type="EMBL" id="CALNXK010000144">
    <property type="protein sequence ID" value="CAH3168365.1"/>
    <property type="molecule type" value="Genomic_DNA"/>
</dbReference>
<reference evidence="9 10" key="1">
    <citation type="submission" date="2022-05" db="EMBL/GenBank/DDBJ databases">
        <authorList>
            <consortium name="Genoscope - CEA"/>
            <person name="William W."/>
        </authorList>
    </citation>
    <scope>NUCLEOTIDE SEQUENCE [LARGE SCALE GENOMIC DNA]</scope>
</reference>
<comment type="similarity">
    <text evidence="6">Belongs to the G-protein coupled receptor 1 family.</text>
</comment>
<feature type="transmembrane region" description="Helical" evidence="7">
    <location>
        <begin position="160"/>
        <end position="181"/>
    </location>
</feature>
<keyword evidence="5 7" id="KW-0472">Membrane</keyword>
<feature type="transmembrane region" description="Helical" evidence="7">
    <location>
        <begin position="124"/>
        <end position="148"/>
    </location>
</feature>
<evidence type="ECO:0000313" key="10">
    <source>
        <dbReference type="Proteomes" id="UP001159405"/>
    </source>
</evidence>
<proteinExistence type="inferred from homology"/>
<protein>
    <recommendedName>
        <fullName evidence="8">G-protein coupled receptors family 1 profile domain-containing protein</fullName>
    </recommendedName>
</protein>
<dbReference type="InterPro" id="IPR000276">
    <property type="entry name" value="GPCR_Rhodpsn"/>
</dbReference>
<dbReference type="PRINTS" id="PR00237">
    <property type="entry name" value="GPCRRHODOPSN"/>
</dbReference>
<dbReference type="PROSITE" id="PS00237">
    <property type="entry name" value="G_PROTEIN_RECEP_F1_1"/>
    <property type="match status" value="1"/>
</dbReference>
<keyword evidence="2" id="KW-1003">Cell membrane</keyword>
<keyword evidence="6" id="KW-0297">G-protein coupled receptor</keyword>
<evidence type="ECO:0000259" key="8">
    <source>
        <dbReference type="PROSITE" id="PS50262"/>
    </source>
</evidence>
<dbReference type="Proteomes" id="UP001159405">
    <property type="component" value="Unassembled WGS sequence"/>
</dbReference>
<evidence type="ECO:0000256" key="2">
    <source>
        <dbReference type="ARBA" id="ARBA00022475"/>
    </source>
</evidence>